<dbReference type="STRING" id="560819.SAMN05428998_12952"/>
<dbReference type="InterPro" id="IPR003835">
    <property type="entry name" value="Glyco_trans_19"/>
</dbReference>
<keyword evidence="6 11" id="KW-0441">Lipid A biosynthesis</keyword>
<dbReference type="GO" id="GO:0016020">
    <property type="term" value="C:membrane"/>
    <property type="evidence" value="ECO:0007669"/>
    <property type="project" value="GOC"/>
</dbReference>
<sequence>MAARPPGGPIFLVAGEPSGDQLGGRLMAALKRQARAQGGRELRFLGVGGERMAGEGLESLFAMSELSVMGLTEVLPHLRRILARMRETEAAARQARPAVFVSIDSPGFSLRVARHLAGQPGGSGFPLVHYVAPSVWAWKPWRAARIARYLDHLLCLLPFEPPYFERHGLPASFVGHPAIEALAEAGDGPGFRARHGLPAEGPLLCVLPGSRMGEVSRLLPLFGATLGHLARSHPALRVVVPTVAGVAAAVRAGTAAWPLPALVVEGAAEKYGAFAASRAALAASGTVAVELAVAGVPTVIGYRVSPISAAIARRMIKVKYVSIPNLVLDRPVMPEFLQDACTPERLAGAVGDLLDDGPARAAQVAGLAEAVALLAGAGAGSPSEQAARIVLRVAGLSG</sequence>
<evidence type="ECO:0000256" key="10">
    <source>
        <dbReference type="ARBA" id="ARBA00048975"/>
    </source>
</evidence>
<comment type="function">
    <text evidence="1 11">Condensation of UDP-2,3-diacylglucosamine and 2,3-diacylglucosamine-1-phosphate to form lipid A disaccharide, a precursor of lipid A, a phosphorylated glycolipid that anchors the lipopolysaccharide to the outer membrane of the cell.</text>
</comment>
<dbReference type="GO" id="GO:0008915">
    <property type="term" value="F:lipid-A-disaccharide synthase activity"/>
    <property type="evidence" value="ECO:0007669"/>
    <property type="project" value="UniProtKB-UniRule"/>
</dbReference>
<evidence type="ECO:0000256" key="2">
    <source>
        <dbReference type="ARBA" id="ARBA00007868"/>
    </source>
</evidence>
<dbReference type="Proteomes" id="UP000192917">
    <property type="component" value="Unassembled WGS sequence"/>
</dbReference>
<comment type="similarity">
    <text evidence="2 11">Belongs to the LpxB family.</text>
</comment>
<keyword evidence="13" id="KW-1185">Reference proteome</keyword>
<dbReference type="EC" id="2.4.1.182" evidence="3 11"/>
<accession>A0A1Y6CK22</accession>
<evidence type="ECO:0000256" key="3">
    <source>
        <dbReference type="ARBA" id="ARBA00012687"/>
    </source>
</evidence>
<organism evidence="12 13">
    <name type="scientific">Tistlia consotensis USBA 355</name>
    <dbReference type="NCBI Taxonomy" id="560819"/>
    <lineage>
        <taxon>Bacteria</taxon>
        <taxon>Pseudomonadati</taxon>
        <taxon>Pseudomonadota</taxon>
        <taxon>Alphaproteobacteria</taxon>
        <taxon>Rhodospirillales</taxon>
        <taxon>Rhodovibrionaceae</taxon>
        <taxon>Tistlia</taxon>
    </lineage>
</organism>
<dbReference type="Pfam" id="PF02684">
    <property type="entry name" value="LpxB"/>
    <property type="match status" value="1"/>
</dbReference>
<evidence type="ECO:0000313" key="13">
    <source>
        <dbReference type="Proteomes" id="UP000192917"/>
    </source>
</evidence>
<keyword evidence="8 11" id="KW-0808">Transferase</keyword>
<evidence type="ECO:0000256" key="6">
    <source>
        <dbReference type="ARBA" id="ARBA00022556"/>
    </source>
</evidence>
<keyword evidence="5 11" id="KW-0444">Lipid biosynthesis</keyword>
<evidence type="ECO:0000256" key="9">
    <source>
        <dbReference type="ARBA" id="ARBA00023098"/>
    </source>
</evidence>
<dbReference type="PANTHER" id="PTHR30372">
    <property type="entry name" value="LIPID-A-DISACCHARIDE SYNTHASE"/>
    <property type="match status" value="1"/>
</dbReference>
<evidence type="ECO:0000256" key="5">
    <source>
        <dbReference type="ARBA" id="ARBA00022516"/>
    </source>
</evidence>
<gene>
    <name evidence="11" type="primary">lpxB</name>
    <name evidence="12" type="ORF">SAMN05428998_12952</name>
</gene>
<dbReference type="EMBL" id="FWZX01000029">
    <property type="protein sequence ID" value="SMF70568.1"/>
    <property type="molecule type" value="Genomic_DNA"/>
</dbReference>
<evidence type="ECO:0000256" key="4">
    <source>
        <dbReference type="ARBA" id="ARBA00020902"/>
    </source>
</evidence>
<name>A0A1Y6CK22_9PROT</name>
<keyword evidence="9 11" id="KW-0443">Lipid metabolism</keyword>
<evidence type="ECO:0000256" key="8">
    <source>
        <dbReference type="ARBA" id="ARBA00022679"/>
    </source>
</evidence>
<reference evidence="12 13" key="1">
    <citation type="submission" date="2017-04" db="EMBL/GenBank/DDBJ databases">
        <authorList>
            <person name="Afonso C.L."/>
            <person name="Miller P.J."/>
            <person name="Scott M.A."/>
            <person name="Spackman E."/>
            <person name="Goraichik I."/>
            <person name="Dimitrov K.M."/>
            <person name="Suarez D.L."/>
            <person name="Swayne D.E."/>
        </authorList>
    </citation>
    <scope>NUCLEOTIDE SEQUENCE [LARGE SCALE GENOMIC DNA]</scope>
    <source>
        <strain evidence="12 13">USBA 355</strain>
    </source>
</reference>
<dbReference type="NCBIfam" id="TIGR00215">
    <property type="entry name" value="lpxB"/>
    <property type="match status" value="1"/>
</dbReference>
<dbReference type="HAMAP" id="MF_00392">
    <property type="entry name" value="LpxB"/>
    <property type="match status" value="1"/>
</dbReference>
<evidence type="ECO:0000256" key="1">
    <source>
        <dbReference type="ARBA" id="ARBA00002056"/>
    </source>
</evidence>
<dbReference type="SUPFAM" id="SSF53756">
    <property type="entry name" value="UDP-Glycosyltransferase/glycogen phosphorylase"/>
    <property type="match status" value="1"/>
</dbReference>
<dbReference type="AlphaFoldDB" id="A0A1Y6CK22"/>
<keyword evidence="7 11" id="KW-0328">Glycosyltransferase</keyword>
<evidence type="ECO:0000313" key="12">
    <source>
        <dbReference type="EMBL" id="SMF70568.1"/>
    </source>
</evidence>
<evidence type="ECO:0000256" key="7">
    <source>
        <dbReference type="ARBA" id="ARBA00022676"/>
    </source>
</evidence>
<comment type="catalytic activity">
    <reaction evidence="10 11">
        <text>a lipid X + a UDP-2-N,3-O-bis[(3R)-3-hydroxyacyl]-alpha-D-glucosamine = a lipid A disaccharide + UDP + H(+)</text>
        <dbReference type="Rhea" id="RHEA:67828"/>
        <dbReference type="ChEBI" id="CHEBI:15378"/>
        <dbReference type="ChEBI" id="CHEBI:58223"/>
        <dbReference type="ChEBI" id="CHEBI:137748"/>
        <dbReference type="ChEBI" id="CHEBI:176338"/>
        <dbReference type="ChEBI" id="CHEBI:176343"/>
        <dbReference type="EC" id="2.4.1.182"/>
    </reaction>
</comment>
<dbReference type="RefSeq" id="WP_235017196.1">
    <property type="nucleotide sequence ID" value="NZ_FWZX01000029.1"/>
</dbReference>
<comment type="pathway">
    <text evidence="11">Bacterial outer membrane biogenesis; LPS lipid A biosynthesis.</text>
</comment>
<protein>
    <recommendedName>
        <fullName evidence="4 11">Lipid-A-disaccharide synthase</fullName>
        <ecNumber evidence="3 11">2.4.1.182</ecNumber>
    </recommendedName>
</protein>
<dbReference type="UniPathway" id="UPA00973"/>
<dbReference type="GO" id="GO:0005543">
    <property type="term" value="F:phospholipid binding"/>
    <property type="evidence" value="ECO:0007669"/>
    <property type="project" value="TreeGrafter"/>
</dbReference>
<dbReference type="GO" id="GO:0009245">
    <property type="term" value="P:lipid A biosynthetic process"/>
    <property type="evidence" value="ECO:0007669"/>
    <property type="project" value="UniProtKB-UniRule"/>
</dbReference>
<dbReference type="PANTHER" id="PTHR30372:SF4">
    <property type="entry name" value="LIPID-A-DISACCHARIDE SYNTHASE, MITOCHONDRIAL-RELATED"/>
    <property type="match status" value="1"/>
</dbReference>
<evidence type="ECO:0000256" key="11">
    <source>
        <dbReference type="HAMAP-Rule" id="MF_00392"/>
    </source>
</evidence>
<proteinExistence type="inferred from homology"/>